<dbReference type="RefSeq" id="WP_181653598.1">
    <property type="nucleotide sequence ID" value="NZ_WSEL01000009.1"/>
</dbReference>
<name>A0A6N8IV03_9BURK</name>
<dbReference type="Pfam" id="PF13411">
    <property type="entry name" value="MerR_1"/>
    <property type="match status" value="1"/>
</dbReference>
<dbReference type="GO" id="GO:0006355">
    <property type="term" value="P:regulation of DNA-templated transcription"/>
    <property type="evidence" value="ECO:0007669"/>
    <property type="project" value="InterPro"/>
</dbReference>
<feature type="domain" description="HTH merR-type" evidence="1">
    <location>
        <begin position="1"/>
        <end position="78"/>
    </location>
</feature>
<dbReference type="InterPro" id="IPR000551">
    <property type="entry name" value="MerR-type_HTH_dom"/>
</dbReference>
<dbReference type="InterPro" id="IPR029787">
    <property type="entry name" value="Nucleotide_cyclase"/>
</dbReference>
<keyword evidence="3" id="KW-1185">Reference proteome</keyword>
<dbReference type="Proteomes" id="UP000469385">
    <property type="component" value="Unassembled WGS sequence"/>
</dbReference>
<proteinExistence type="predicted"/>
<dbReference type="SUPFAM" id="SSF55073">
    <property type="entry name" value="Nucleotide cyclase"/>
    <property type="match status" value="1"/>
</dbReference>
<dbReference type="PROSITE" id="PS50937">
    <property type="entry name" value="HTH_MERR_2"/>
    <property type="match status" value="1"/>
</dbReference>
<dbReference type="InterPro" id="IPR009061">
    <property type="entry name" value="DNA-bd_dom_put_sf"/>
</dbReference>
<evidence type="ECO:0000313" key="2">
    <source>
        <dbReference type="EMBL" id="MVQ30799.1"/>
    </source>
</evidence>
<protein>
    <submittedName>
        <fullName evidence="2">MerR family transcriptional regulator</fullName>
    </submittedName>
</protein>
<evidence type="ECO:0000259" key="1">
    <source>
        <dbReference type="PROSITE" id="PS50937"/>
    </source>
</evidence>
<dbReference type="Gene3D" id="3.30.70.1230">
    <property type="entry name" value="Nucleotide cyclase"/>
    <property type="match status" value="1"/>
</dbReference>
<gene>
    <name evidence="2" type="ORF">GON04_15165</name>
</gene>
<dbReference type="AlphaFoldDB" id="A0A6N8IV03"/>
<evidence type="ECO:0000313" key="3">
    <source>
        <dbReference type="Proteomes" id="UP000469385"/>
    </source>
</evidence>
<dbReference type="Gene3D" id="1.10.1660.10">
    <property type="match status" value="1"/>
</dbReference>
<comment type="caution">
    <text evidence="2">The sequence shown here is derived from an EMBL/GenBank/DDBJ whole genome shotgun (WGS) entry which is preliminary data.</text>
</comment>
<organism evidence="2 3">
    <name type="scientific">Ramlibacter pinisoli</name>
    <dbReference type="NCBI Taxonomy" id="2682844"/>
    <lineage>
        <taxon>Bacteria</taxon>
        <taxon>Pseudomonadati</taxon>
        <taxon>Pseudomonadota</taxon>
        <taxon>Betaproteobacteria</taxon>
        <taxon>Burkholderiales</taxon>
        <taxon>Comamonadaceae</taxon>
        <taxon>Ramlibacter</taxon>
    </lineage>
</organism>
<reference evidence="2 3" key="1">
    <citation type="submission" date="2019-12" db="EMBL/GenBank/DDBJ databases">
        <authorList>
            <person name="Huq M.A."/>
        </authorList>
    </citation>
    <scope>NUCLEOTIDE SEQUENCE [LARGE SCALE GENOMIC DNA]</scope>
    <source>
        <strain evidence="2 3">MAH-25</strain>
    </source>
</reference>
<dbReference type="CDD" id="cd00592">
    <property type="entry name" value="HTH_MerR-like"/>
    <property type="match status" value="1"/>
</dbReference>
<sequence>MFTSKEVLERTGISRATLNNYISSGLLPRPDVLPPDPSAGSAPRIGYFPDDTVDRILEIQRLKTEGWSIGRIALHFEQRARGEPGLESAPGAVAAPATGALEVASAVPASSFFEEVEHPAYGVGSGFELLWSNAAIHAGAVGRLLSWPAGPAKGVGILELLLRSGRDPATDELVGFHLTVARERGTALADLCRGLTAEQSAVIGRRLQSVRPPAAGSVAIARLPLAGSERGIAVHAVRLRTGVVFLYAPPAHDDAPAPQMPATTTLVPAAATRLQPVAVLATRLQDAEAWWRRLPAPEFLELMADLRATIDPVIAAQGGSAGYARHAGFDAVFTGHDSDHLARAVRAAQALREAMRVLSRRWQARKGWTAELHLNTGLAEGHEWIGEAALPGDAAQQAAALAHAGRDASVWATRALADRLPAAVRAGLRLAAPVAGPVWTPVDGCYARLSDLVEARGGAPTEVAPRFADLAVAVLAPAATAGDSNPPAARPPHEA</sequence>
<dbReference type="SUPFAM" id="SSF46955">
    <property type="entry name" value="Putative DNA-binding domain"/>
    <property type="match status" value="1"/>
</dbReference>
<dbReference type="EMBL" id="WSEL01000009">
    <property type="protein sequence ID" value="MVQ30799.1"/>
    <property type="molecule type" value="Genomic_DNA"/>
</dbReference>
<dbReference type="GO" id="GO:0003677">
    <property type="term" value="F:DNA binding"/>
    <property type="evidence" value="ECO:0007669"/>
    <property type="project" value="InterPro"/>
</dbReference>
<accession>A0A6N8IV03</accession>